<protein>
    <submittedName>
        <fullName evidence="1">Uncharacterized protein</fullName>
    </submittedName>
</protein>
<reference evidence="1 2" key="1">
    <citation type="submission" date="2020-08" db="EMBL/GenBank/DDBJ databases">
        <title>The Agave Microbiome: Exploring the role of microbial communities in plant adaptations to desert environments.</title>
        <authorList>
            <person name="Partida-Martinez L.P."/>
        </authorList>
    </citation>
    <scope>NUCLEOTIDE SEQUENCE [LARGE SCALE GENOMIC DNA]</scope>
    <source>
        <strain evidence="1 2">AS3.13</strain>
    </source>
</reference>
<sequence length="128" mass="14046">MTGTDARLGCYERQATLLEEAERRDEIAVVDRRAEQQRRQAVFGAKVSDEARAASTLAEVRSTLVSATADRAGLYVFALADGARWAQVDDAPVPGRLRPGSAVVVRRTMLGGYKMTIDTRPAIKVRRL</sequence>
<dbReference type="AlphaFoldDB" id="A0A7X0MNK9"/>
<evidence type="ECO:0000313" key="1">
    <source>
        <dbReference type="EMBL" id="MBB6505261.1"/>
    </source>
</evidence>
<name>A0A7X0MNK9_9SPHN</name>
<evidence type="ECO:0000313" key="2">
    <source>
        <dbReference type="Proteomes" id="UP000522313"/>
    </source>
</evidence>
<gene>
    <name evidence="1" type="ORF">F4693_002249</name>
</gene>
<comment type="caution">
    <text evidence="1">The sequence shown here is derived from an EMBL/GenBank/DDBJ whole genome shotgun (WGS) entry which is preliminary data.</text>
</comment>
<reference evidence="1 2" key="2">
    <citation type="submission" date="2020-08" db="EMBL/GenBank/DDBJ databases">
        <authorList>
            <person name="Partida-Martinez L."/>
            <person name="Huntemann M."/>
            <person name="Clum A."/>
            <person name="Wang J."/>
            <person name="Palaniappan K."/>
            <person name="Ritter S."/>
            <person name="Chen I.-M."/>
            <person name="Stamatis D."/>
            <person name="Reddy T."/>
            <person name="O'Malley R."/>
            <person name="Daum C."/>
            <person name="Shapiro N."/>
            <person name="Ivanova N."/>
            <person name="Kyrpides N."/>
            <person name="Woyke T."/>
        </authorList>
    </citation>
    <scope>NUCLEOTIDE SEQUENCE [LARGE SCALE GENOMIC DNA]</scope>
    <source>
        <strain evidence="1 2">AS3.13</strain>
    </source>
</reference>
<organism evidence="1 2">
    <name type="scientific">Sphingomonas endophytica</name>
    <dbReference type="NCBI Taxonomy" id="869719"/>
    <lineage>
        <taxon>Bacteria</taxon>
        <taxon>Pseudomonadati</taxon>
        <taxon>Pseudomonadota</taxon>
        <taxon>Alphaproteobacteria</taxon>
        <taxon>Sphingomonadales</taxon>
        <taxon>Sphingomonadaceae</taxon>
        <taxon>Sphingomonas</taxon>
    </lineage>
</organism>
<dbReference type="RefSeq" id="WP_184505974.1">
    <property type="nucleotide sequence ID" value="NZ_JACHBT010000011.1"/>
</dbReference>
<proteinExistence type="predicted"/>
<dbReference type="Proteomes" id="UP000522313">
    <property type="component" value="Unassembled WGS sequence"/>
</dbReference>
<dbReference type="EMBL" id="JACHBT010000011">
    <property type="protein sequence ID" value="MBB6505261.1"/>
    <property type="molecule type" value="Genomic_DNA"/>
</dbReference>
<accession>A0A7X0MNK9</accession>